<dbReference type="PANTHER" id="PTHR32439:SF9">
    <property type="entry name" value="BLR3264 PROTEIN"/>
    <property type="match status" value="1"/>
</dbReference>
<sequence>MLAAMPSTPALSSDRDDSGAGAPAAGPVRERGDACPGALRLHAADDGALARVRLPGGLLTARQAVALARCAEQLGDGHLDLTSRGNVQLRGLATGCGGTLAEALRPSGLLPSDRHDRIRNVVASPLCGLDDWRPDSGSGPDGGIPAADPAAPDVQAWVRELDGLLCSDDGPADLAGLSGRFLFGLDDGRGDIVALRPDVTLIASGDGRADLYFGTSGPGLRVLAGDAPRAAVLAAAGFLAALESGGATAWRVRELPPGRRPTTARLADRLTAAGIAHTPLPPTRLPSGEPAGPGRVTGPDGLCALSVTAPLGRLTVAQWRLVTDVAGEGSGGIRVTPWRGLVVPGLPPAKAPRLLAALADAGFVTSTASAWHGAGACAGRPGCAKSRADVRADAAAALGRRRSAGLPVYWSGCERRCGHPGGRWVDVLAADGGYEVTERDGTWSGPARRVAAATGPAGLADAVAAARSGTRARTHTTIQQ</sequence>
<accession>A0A2A2DFJ6</accession>
<feature type="region of interest" description="Disordered" evidence="7">
    <location>
        <begin position="1"/>
        <end position="33"/>
    </location>
</feature>
<dbReference type="InterPro" id="IPR045854">
    <property type="entry name" value="NO2/SO3_Rdtase_4Fe4S_sf"/>
</dbReference>
<proteinExistence type="predicted"/>
<evidence type="ECO:0000256" key="6">
    <source>
        <dbReference type="ARBA" id="ARBA00023014"/>
    </source>
</evidence>
<reference evidence="9 10" key="1">
    <citation type="submission" date="2017-08" db="EMBL/GenBank/DDBJ databases">
        <title>Genome sequence of Streptomyces albireticuli NRRL B-1670.</title>
        <authorList>
            <person name="Graham D.E."/>
            <person name="Mahan K.M."/>
            <person name="Klingeman D.M."/>
            <person name="Hettich R.L."/>
            <person name="Parry R.J."/>
            <person name="Spain J.C."/>
        </authorList>
    </citation>
    <scope>NUCLEOTIDE SEQUENCE [LARGE SCALE GENOMIC DNA]</scope>
    <source>
        <strain evidence="9 10">NRRL B-1670</strain>
    </source>
</reference>
<dbReference type="Proteomes" id="UP000218944">
    <property type="component" value="Unassembled WGS sequence"/>
</dbReference>
<feature type="region of interest" description="Disordered" evidence="7">
    <location>
        <begin position="276"/>
        <end position="297"/>
    </location>
</feature>
<evidence type="ECO:0000256" key="1">
    <source>
        <dbReference type="ARBA" id="ARBA00022485"/>
    </source>
</evidence>
<dbReference type="Gene3D" id="3.30.413.10">
    <property type="entry name" value="Sulfite Reductase Hemoprotein, domain 1"/>
    <property type="match status" value="1"/>
</dbReference>
<keyword evidence="3" id="KW-0479">Metal-binding</keyword>
<evidence type="ECO:0000259" key="8">
    <source>
        <dbReference type="Pfam" id="PF03460"/>
    </source>
</evidence>
<evidence type="ECO:0000256" key="4">
    <source>
        <dbReference type="ARBA" id="ARBA00023002"/>
    </source>
</evidence>
<evidence type="ECO:0000256" key="5">
    <source>
        <dbReference type="ARBA" id="ARBA00023004"/>
    </source>
</evidence>
<protein>
    <submittedName>
        <fullName evidence="9">Cobalamin biosynthesis protein CobG</fullName>
    </submittedName>
</protein>
<keyword evidence="2" id="KW-0349">Heme</keyword>
<keyword evidence="5" id="KW-0408">Iron</keyword>
<dbReference type="GO" id="GO:0016491">
    <property type="term" value="F:oxidoreductase activity"/>
    <property type="evidence" value="ECO:0007669"/>
    <property type="project" value="UniProtKB-KW"/>
</dbReference>
<dbReference type="EMBL" id="NSJV01000074">
    <property type="protein sequence ID" value="PAU50217.1"/>
    <property type="molecule type" value="Genomic_DNA"/>
</dbReference>
<evidence type="ECO:0000256" key="3">
    <source>
        <dbReference type="ARBA" id="ARBA00022723"/>
    </source>
</evidence>
<dbReference type="SUPFAM" id="SSF55124">
    <property type="entry name" value="Nitrite/Sulfite reductase N-terminal domain-like"/>
    <property type="match status" value="2"/>
</dbReference>
<dbReference type="Gene3D" id="3.90.480.10">
    <property type="entry name" value="Sulfite Reductase Hemoprotein,Domain 2"/>
    <property type="match status" value="2"/>
</dbReference>
<evidence type="ECO:0000256" key="2">
    <source>
        <dbReference type="ARBA" id="ARBA00022617"/>
    </source>
</evidence>
<dbReference type="InterPro" id="IPR005117">
    <property type="entry name" value="NiRdtase/SiRdtase_haem-b_fer"/>
</dbReference>
<keyword evidence="4" id="KW-0560">Oxidoreductase</keyword>
<gene>
    <name evidence="9" type="ORF">CK936_03735</name>
</gene>
<dbReference type="InterPro" id="IPR051329">
    <property type="entry name" value="NIR_SIR_4Fe-4S"/>
</dbReference>
<dbReference type="PANTHER" id="PTHR32439">
    <property type="entry name" value="FERREDOXIN--NITRITE REDUCTASE, CHLOROPLASTIC"/>
    <property type="match status" value="1"/>
</dbReference>
<evidence type="ECO:0000313" key="9">
    <source>
        <dbReference type="EMBL" id="PAU50217.1"/>
    </source>
</evidence>
<dbReference type="Pfam" id="PF03460">
    <property type="entry name" value="NIR_SIR_ferr"/>
    <property type="match status" value="2"/>
</dbReference>
<evidence type="ECO:0000256" key="7">
    <source>
        <dbReference type="SAM" id="MobiDB-lite"/>
    </source>
</evidence>
<feature type="domain" description="Nitrite/Sulfite reductase ferredoxin-like" evidence="8">
    <location>
        <begin position="49"/>
        <end position="93"/>
    </location>
</feature>
<keyword evidence="10" id="KW-1185">Reference proteome</keyword>
<name>A0A2A2DFJ6_9ACTN</name>
<comment type="caution">
    <text evidence="9">The sequence shown here is derived from an EMBL/GenBank/DDBJ whole genome shotgun (WGS) entry which is preliminary data.</text>
</comment>
<dbReference type="GO" id="GO:0046872">
    <property type="term" value="F:metal ion binding"/>
    <property type="evidence" value="ECO:0007669"/>
    <property type="project" value="UniProtKB-KW"/>
</dbReference>
<dbReference type="GO" id="GO:0051539">
    <property type="term" value="F:4 iron, 4 sulfur cluster binding"/>
    <property type="evidence" value="ECO:0007669"/>
    <property type="project" value="UniProtKB-KW"/>
</dbReference>
<evidence type="ECO:0000313" key="10">
    <source>
        <dbReference type="Proteomes" id="UP000218944"/>
    </source>
</evidence>
<keyword evidence="1" id="KW-0004">4Fe-4S</keyword>
<dbReference type="AlphaFoldDB" id="A0A2A2DFJ6"/>
<keyword evidence="6" id="KW-0411">Iron-sulfur</keyword>
<feature type="domain" description="Nitrite/Sulfite reductase ferredoxin-like" evidence="8">
    <location>
        <begin position="299"/>
        <end position="360"/>
    </location>
</feature>
<dbReference type="InterPro" id="IPR036136">
    <property type="entry name" value="Nit/Sulf_reduc_fer-like_dom_sf"/>
</dbReference>
<organism evidence="9 10">
    <name type="scientific">Streptomyces albireticuli</name>
    <dbReference type="NCBI Taxonomy" id="1940"/>
    <lineage>
        <taxon>Bacteria</taxon>
        <taxon>Bacillati</taxon>
        <taxon>Actinomycetota</taxon>
        <taxon>Actinomycetes</taxon>
        <taxon>Kitasatosporales</taxon>
        <taxon>Streptomycetaceae</taxon>
        <taxon>Streptomyces</taxon>
    </lineage>
</organism>